<evidence type="ECO:0000313" key="8">
    <source>
        <dbReference type="Proteomes" id="UP000030185"/>
    </source>
</evidence>
<comment type="caution">
    <text evidence="7">The sequence shown here is derived from an EMBL/GenBank/DDBJ whole genome shotgun (WGS) entry which is preliminary data.</text>
</comment>
<dbReference type="eggNOG" id="COG2197">
    <property type="taxonomic scope" value="Bacteria"/>
</dbReference>
<accession>A0A098LFI7</accession>
<dbReference type="PROSITE" id="PS50043">
    <property type="entry name" value="HTH_LUXR_2"/>
    <property type="match status" value="1"/>
</dbReference>
<dbReference type="Proteomes" id="UP000030185">
    <property type="component" value="Unassembled WGS sequence"/>
</dbReference>
<sequence length="221" mass="25255">MEMVIKDKTKIIIADSQPVFREGIKKILEGDGESRFLIEEVGNTHEFNYTAVEFCPDILIIDYNSQFFELNEIKRILNMLHNCRVIVLAAHDKKGDIIKLLDLNVYCYLMKDCGKRDILKAVTSAIQGEKFFCPLIVDIILADRHRMESNIDLTTTSLTIREREIIKQISIGKTNKEIGDTLNISPHTVHTHRKNIMKKLQLHSAVELCNYAIQSGIIAQA</sequence>
<evidence type="ECO:0000259" key="5">
    <source>
        <dbReference type="PROSITE" id="PS50043"/>
    </source>
</evidence>
<dbReference type="PROSITE" id="PS50110">
    <property type="entry name" value="RESPONSE_REGULATORY"/>
    <property type="match status" value="1"/>
</dbReference>
<dbReference type="GO" id="GO:0003677">
    <property type="term" value="F:DNA binding"/>
    <property type="evidence" value="ECO:0007669"/>
    <property type="project" value="UniProtKB-KW"/>
</dbReference>
<feature type="domain" description="Response regulatory" evidence="6">
    <location>
        <begin position="10"/>
        <end position="126"/>
    </location>
</feature>
<dbReference type="SMART" id="SM00448">
    <property type="entry name" value="REC"/>
    <property type="match status" value="1"/>
</dbReference>
<dbReference type="AlphaFoldDB" id="A0A098LFI7"/>
<dbReference type="PANTHER" id="PTHR44688">
    <property type="entry name" value="DNA-BINDING TRANSCRIPTIONAL ACTIVATOR DEVR_DOSR"/>
    <property type="match status" value="1"/>
</dbReference>
<evidence type="ECO:0000256" key="2">
    <source>
        <dbReference type="ARBA" id="ARBA00023125"/>
    </source>
</evidence>
<dbReference type="PROSITE" id="PS00622">
    <property type="entry name" value="HTH_LUXR_1"/>
    <property type="match status" value="1"/>
</dbReference>
<dbReference type="InterPro" id="IPR011006">
    <property type="entry name" value="CheY-like_superfamily"/>
</dbReference>
<dbReference type="GO" id="GO:0000160">
    <property type="term" value="P:phosphorelay signal transduction system"/>
    <property type="evidence" value="ECO:0007669"/>
    <property type="project" value="InterPro"/>
</dbReference>
<dbReference type="STRING" id="153721.MYP_2091"/>
<dbReference type="PANTHER" id="PTHR44688:SF16">
    <property type="entry name" value="DNA-BINDING TRANSCRIPTIONAL ACTIVATOR DEVR_DOSR"/>
    <property type="match status" value="1"/>
</dbReference>
<organism evidence="7 8">
    <name type="scientific">Sporocytophaga myxococcoides</name>
    <dbReference type="NCBI Taxonomy" id="153721"/>
    <lineage>
        <taxon>Bacteria</taxon>
        <taxon>Pseudomonadati</taxon>
        <taxon>Bacteroidota</taxon>
        <taxon>Cytophagia</taxon>
        <taxon>Cytophagales</taxon>
        <taxon>Cytophagaceae</taxon>
        <taxon>Sporocytophaga</taxon>
    </lineage>
</organism>
<dbReference type="RefSeq" id="WP_045462339.1">
    <property type="nucleotide sequence ID" value="NZ_BBLT01000003.1"/>
</dbReference>
<dbReference type="EMBL" id="BBLT01000003">
    <property type="protein sequence ID" value="GAL84863.1"/>
    <property type="molecule type" value="Genomic_DNA"/>
</dbReference>
<dbReference type="InterPro" id="IPR000792">
    <property type="entry name" value="Tscrpt_reg_LuxR_C"/>
</dbReference>
<keyword evidence="8" id="KW-1185">Reference proteome</keyword>
<evidence type="ECO:0000256" key="1">
    <source>
        <dbReference type="ARBA" id="ARBA00023015"/>
    </source>
</evidence>
<dbReference type="SUPFAM" id="SSF46894">
    <property type="entry name" value="C-terminal effector domain of the bipartite response regulators"/>
    <property type="match status" value="1"/>
</dbReference>
<dbReference type="OrthoDB" id="9797341at2"/>
<dbReference type="PRINTS" id="PR00038">
    <property type="entry name" value="HTHLUXR"/>
</dbReference>
<keyword evidence="3" id="KW-0804">Transcription</keyword>
<feature type="domain" description="HTH luxR-type" evidence="5">
    <location>
        <begin position="151"/>
        <end position="216"/>
    </location>
</feature>
<dbReference type="SMART" id="SM00421">
    <property type="entry name" value="HTH_LUXR"/>
    <property type="match status" value="1"/>
</dbReference>
<keyword evidence="1" id="KW-0805">Transcription regulation</keyword>
<dbReference type="InterPro" id="IPR001789">
    <property type="entry name" value="Sig_transdc_resp-reg_receiver"/>
</dbReference>
<dbReference type="Pfam" id="PF00196">
    <property type="entry name" value="GerE"/>
    <property type="match status" value="1"/>
</dbReference>
<name>A0A098LFI7_9BACT</name>
<protein>
    <submittedName>
        <fullName evidence="7">LuxR family transcriptional regulator</fullName>
    </submittedName>
</protein>
<dbReference type="Gene3D" id="3.40.50.2300">
    <property type="match status" value="1"/>
</dbReference>
<evidence type="ECO:0000259" key="6">
    <source>
        <dbReference type="PROSITE" id="PS50110"/>
    </source>
</evidence>
<evidence type="ECO:0000256" key="3">
    <source>
        <dbReference type="ARBA" id="ARBA00023163"/>
    </source>
</evidence>
<dbReference type="InterPro" id="IPR016032">
    <property type="entry name" value="Sig_transdc_resp-reg_C-effctor"/>
</dbReference>
<dbReference type="Pfam" id="PF00072">
    <property type="entry name" value="Response_reg"/>
    <property type="match status" value="1"/>
</dbReference>
<evidence type="ECO:0000256" key="4">
    <source>
        <dbReference type="PROSITE-ProRule" id="PRU00169"/>
    </source>
</evidence>
<dbReference type="SUPFAM" id="SSF52172">
    <property type="entry name" value="CheY-like"/>
    <property type="match status" value="1"/>
</dbReference>
<proteinExistence type="predicted"/>
<evidence type="ECO:0000313" key="7">
    <source>
        <dbReference type="EMBL" id="GAL84863.1"/>
    </source>
</evidence>
<gene>
    <name evidence="7" type="ORF">MYP_2091</name>
</gene>
<dbReference type="GO" id="GO:0006355">
    <property type="term" value="P:regulation of DNA-templated transcription"/>
    <property type="evidence" value="ECO:0007669"/>
    <property type="project" value="InterPro"/>
</dbReference>
<dbReference type="CDD" id="cd06170">
    <property type="entry name" value="LuxR_C_like"/>
    <property type="match status" value="1"/>
</dbReference>
<keyword evidence="2" id="KW-0238">DNA-binding</keyword>
<keyword evidence="4" id="KW-0597">Phosphoprotein</keyword>
<reference evidence="7 8" key="1">
    <citation type="submission" date="2014-09" db="EMBL/GenBank/DDBJ databases">
        <title>Sporocytophaga myxococcoides PG-01 genome sequencing.</title>
        <authorList>
            <person name="Liu L."/>
            <person name="Gao P.J."/>
            <person name="Chen G.J."/>
            <person name="Wang L.S."/>
        </authorList>
    </citation>
    <scope>NUCLEOTIDE SEQUENCE [LARGE SCALE GENOMIC DNA]</scope>
    <source>
        <strain evidence="7 8">PG-01</strain>
    </source>
</reference>
<feature type="modified residue" description="4-aspartylphosphate" evidence="4">
    <location>
        <position position="62"/>
    </location>
</feature>